<dbReference type="EMBL" id="JAVFWL010000005">
    <property type="protein sequence ID" value="KAK6756589.1"/>
    <property type="molecule type" value="Genomic_DNA"/>
</dbReference>
<accession>A0ABR1E1L5</accession>
<evidence type="ECO:0000313" key="1">
    <source>
        <dbReference type="EMBL" id="KAK6756589.1"/>
    </source>
</evidence>
<evidence type="ECO:0000313" key="2">
    <source>
        <dbReference type="Proteomes" id="UP001303046"/>
    </source>
</evidence>
<protein>
    <submittedName>
        <fullName evidence="1">Uncharacterized protein</fullName>
    </submittedName>
</protein>
<reference evidence="1 2" key="1">
    <citation type="submission" date="2023-08" db="EMBL/GenBank/DDBJ databases">
        <title>A Necator americanus chromosomal reference genome.</title>
        <authorList>
            <person name="Ilik V."/>
            <person name="Petrzelkova K.J."/>
            <person name="Pardy F."/>
            <person name="Fuh T."/>
            <person name="Niatou-Singa F.S."/>
            <person name="Gouil Q."/>
            <person name="Baker L."/>
            <person name="Ritchie M.E."/>
            <person name="Jex A.R."/>
            <person name="Gazzola D."/>
            <person name="Li H."/>
            <person name="Toshio Fujiwara R."/>
            <person name="Zhan B."/>
            <person name="Aroian R.V."/>
            <person name="Pafco B."/>
            <person name="Schwarz E.M."/>
        </authorList>
    </citation>
    <scope>NUCLEOTIDE SEQUENCE [LARGE SCALE GENOMIC DNA]</scope>
    <source>
        <strain evidence="1 2">Aroian</strain>
        <tissue evidence="1">Whole animal</tissue>
    </source>
</reference>
<proteinExistence type="predicted"/>
<keyword evidence="2" id="KW-1185">Reference proteome</keyword>
<organism evidence="1 2">
    <name type="scientific">Necator americanus</name>
    <name type="common">Human hookworm</name>
    <dbReference type="NCBI Taxonomy" id="51031"/>
    <lineage>
        <taxon>Eukaryota</taxon>
        <taxon>Metazoa</taxon>
        <taxon>Ecdysozoa</taxon>
        <taxon>Nematoda</taxon>
        <taxon>Chromadorea</taxon>
        <taxon>Rhabditida</taxon>
        <taxon>Rhabditina</taxon>
        <taxon>Rhabditomorpha</taxon>
        <taxon>Strongyloidea</taxon>
        <taxon>Ancylostomatidae</taxon>
        <taxon>Bunostominae</taxon>
        <taxon>Necator</taxon>
    </lineage>
</organism>
<dbReference type="Proteomes" id="UP001303046">
    <property type="component" value="Unassembled WGS sequence"/>
</dbReference>
<gene>
    <name evidence="1" type="primary">Necator_chrV.g19587</name>
    <name evidence="1" type="ORF">RB195_014795</name>
</gene>
<comment type="caution">
    <text evidence="1">The sequence shown here is derived from an EMBL/GenBank/DDBJ whole genome shotgun (WGS) entry which is preliminary data.</text>
</comment>
<name>A0ABR1E1L5_NECAM</name>
<sequence length="68" mass="8016">MQRTSTSDLYLSTQAWQEKQAAEELMLRSKNTEEKSYFLIKYPKNDSVKLVRDIPTQPYYKSKASGFF</sequence>